<evidence type="ECO:0000313" key="2">
    <source>
        <dbReference type="Proteomes" id="UP000887578"/>
    </source>
</evidence>
<sequence length="298" mass="35474">MLSDRWISRNDVIPIKDYSFNDFKEFLTFLYSGECQLSDGNIINMVDIAEFYQVNSFKKYCDEYLSKITLNMKNIFQLVEISSKYSLFKMKKSIQNFIIKNFTTFVKSKEFLKADKSIIEEIFTIKSLTAFKQEELFRAVYEWAEYQANIKNEFNDENSNKNDAIKNEMKKFLRLIKFKTMEPRFLTEYVVKITNCDGNSIYGFLQNNSTIEIIETLKYRYSDNGWQNIIYWNTKCKKPSTPCPLKKRDGVEWYLIYFDDGDIGVRNSFEIIHRDYLLAEMIAETDFENTPNCEIEIE</sequence>
<evidence type="ECO:0000259" key="1">
    <source>
        <dbReference type="PROSITE" id="PS50097"/>
    </source>
</evidence>
<evidence type="ECO:0000313" key="3">
    <source>
        <dbReference type="WBParaSite" id="PDA_v2.g27396.t1"/>
    </source>
</evidence>
<organism evidence="2 3">
    <name type="scientific">Panagrolaimus davidi</name>
    <dbReference type="NCBI Taxonomy" id="227884"/>
    <lineage>
        <taxon>Eukaryota</taxon>
        <taxon>Metazoa</taxon>
        <taxon>Ecdysozoa</taxon>
        <taxon>Nematoda</taxon>
        <taxon>Chromadorea</taxon>
        <taxon>Rhabditida</taxon>
        <taxon>Tylenchina</taxon>
        <taxon>Panagrolaimomorpha</taxon>
        <taxon>Panagrolaimoidea</taxon>
        <taxon>Panagrolaimidae</taxon>
        <taxon>Panagrolaimus</taxon>
    </lineage>
</organism>
<accession>A0A914Q8I3</accession>
<dbReference type="Proteomes" id="UP000887578">
    <property type="component" value="Unplaced"/>
</dbReference>
<protein>
    <submittedName>
        <fullName evidence="3">BTB domain-containing protein</fullName>
    </submittedName>
</protein>
<name>A0A914Q8I3_9BILA</name>
<dbReference type="Pfam" id="PF00651">
    <property type="entry name" value="BTB"/>
    <property type="match status" value="1"/>
</dbReference>
<dbReference type="InterPro" id="IPR011333">
    <property type="entry name" value="SKP1/BTB/POZ_sf"/>
</dbReference>
<dbReference type="Gene3D" id="1.25.40.420">
    <property type="match status" value="1"/>
</dbReference>
<dbReference type="InterPro" id="IPR000210">
    <property type="entry name" value="BTB/POZ_dom"/>
</dbReference>
<keyword evidence="2" id="KW-1185">Reference proteome</keyword>
<feature type="domain" description="BTB" evidence="1">
    <location>
        <begin position="1"/>
        <end position="39"/>
    </location>
</feature>
<dbReference type="InterPro" id="IPR011705">
    <property type="entry name" value="BACK"/>
</dbReference>
<proteinExistence type="predicted"/>
<dbReference type="SMART" id="SM00875">
    <property type="entry name" value="BACK"/>
    <property type="match status" value="1"/>
</dbReference>
<dbReference type="Gene3D" id="3.30.710.10">
    <property type="entry name" value="Potassium Channel Kv1.1, Chain A"/>
    <property type="match status" value="1"/>
</dbReference>
<dbReference type="Pfam" id="PF07707">
    <property type="entry name" value="BACK"/>
    <property type="match status" value="1"/>
</dbReference>
<dbReference type="SUPFAM" id="SSF54695">
    <property type="entry name" value="POZ domain"/>
    <property type="match status" value="1"/>
</dbReference>
<dbReference type="AlphaFoldDB" id="A0A914Q8I3"/>
<dbReference type="PROSITE" id="PS50097">
    <property type="entry name" value="BTB"/>
    <property type="match status" value="1"/>
</dbReference>
<dbReference type="PANTHER" id="PTHR45632">
    <property type="entry name" value="LD33804P"/>
    <property type="match status" value="1"/>
</dbReference>
<dbReference type="WBParaSite" id="PDA_v2.g27396.t1">
    <property type="protein sequence ID" value="PDA_v2.g27396.t1"/>
    <property type="gene ID" value="PDA_v2.g27396"/>
</dbReference>
<reference evidence="3" key="1">
    <citation type="submission" date="2022-11" db="UniProtKB">
        <authorList>
            <consortium name="WormBaseParasite"/>
        </authorList>
    </citation>
    <scope>IDENTIFICATION</scope>
</reference>